<protein>
    <submittedName>
        <fullName evidence="1">Uncharacterized protein</fullName>
    </submittedName>
</protein>
<name>A0A1Q5PL46_9ACTO</name>
<proteinExistence type="predicted"/>
<organism evidence="1 2">
    <name type="scientific">Boudabousia marimammalium</name>
    <dbReference type="NCBI Taxonomy" id="156892"/>
    <lineage>
        <taxon>Bacteria</taxon>
        <taxon>Bacillati</taxon>
        <taxon>Actinomycetota</taxon>
        <taxon>Actinomycetes</taxon>
        <taxon>Actinomycetales</taxon>
        <taxon>Actinomycetaceae</taxon>
        <taxon>Boudabousia</taxon>
    </lineage>
</organism>
<comment type="caution">
    <text evidence="1">The sequence shown here is derived from an EMBL/GenBank/DDBJ whole genome shotgun (WGS) entry which is preliminary data.</text>
</comment>
<dbReference type="AlphaFoldDB" id="A0A1Q5PL46"/>
<evidence type="ECO:0000313" key="1">
    <source>
        <dbReference type="EMBL" id="OKL47356.1"/>
    </source>
</evidence>
<keyword evidence="2" id="KW-1185">Reference proteome</keyword>
<accession>A0A1Q5PL46</accession>
<sequence length="99" mass="11388">MWLSPQGQNTVKAAFERLVPHVDANDPLNFLMLNWLAYRTTRARMPELSVKLWEMLDGKVGVSLWGLQGEDPLLAAGKARENGYREAYRRLHPLPEDNR</sequence>
<dbReference type="Proteomes" id="UP000186465">
    <property type="component" value="Unassembled WGS sequence"/>
</dbReference>
<dbReference type="EMBL" id="MPDM01000007">
    <property type="protein sequence ID" value="OKL47356.1"/>
    <property type="molecule type" value="Genomic_DNA"/>
</dbReference>
<reference evidence="2" key="1">
    <citation type="submission" date="2016-11" db="EMBL/GenBank/DDBJ databases">
        <title>Actinomyces gypaetusis sp. nov. isolated from Gypaetus barbatus in Qinghai Tibet Plateau China.</title>
        <authorList>
            <person name="Meng X."/>
        </authorList>
    </citation>
    <scope>NUCLEOTIDE SEQUENCE [LARGE SCALE GENOMIC DNA]</scope>
    <source>
        <strain evidence="2">DSM 15383</strain>
    </source>
</reference>
<evidence type="ECO:0000313" key="2">
    <source>
        <dbReference type="Proteomes" id="UP000186465"/>
    </source>
</evidence>
<dbReference type="STRING" id="156892.BM477_06720"/>
<gene>
    <name evidence="1" type="ORF">BM477_06720</name>
</gene>